<accession>A0ABQ8CZ64</accession>
<comment type="caution">
    <text evidence="2">The sequence shown here is derived from an EMBL/GenBank/DDBJ whole genome shotgun (WGS) entry which is preliminary data.</text>
</comment>
<organism evidence="2 3">
    <name type="scientific">Brassica napus</name>
    <name type="common">Rape</name>
    <dbReference type="NCBI Taxonomy" id="3708"/>
    <lineage>
        <taxon>Eukaryota</taxon>
        <taxon>Viridiplantae</taxon>
        <taxon>Streptophyta</taxon>
        <taxon>Embryophyta</taxon>
        <taxon>Tracheophyta</taxon>
        <taxon>Spermatophyta</taxon>
        <taxon>Magnoliopsida</taxon>
        <taxon>eudicotyledons</taxon>
        <taxon>Gunneridae</taxon>
        <taxon>Pentapetalae</taxon>
        <taxon>rosids</taxon>
        <taxon>malvids</taxon>
        <taxon>Brassicales</taxon>
        <taxon>Brassicaceae</taxon>
        <taxon>Brassiceae</taxon>
        <taxon>Brassica</taxon>
    </lineage>
</organism>
<reference evidence="2 3" key="1">
    <citation type="submission" date="2021-05" db="EMBL/GenBank/DDBJ databases">
        <title>Genome Assembly of Synthetic Allotetraploid Brassica napus Reveals Homoeologous Exchanges between Subgenomes.</title>
        <authorList>
            <person name="Davis J.T."/>
        </authorList>
    </citation>
    <scope>NUCLEOTIDE SEQUENCE [LARGE SCALE GENOMIC DNA]</scope>
    <source>
        <strain evidence="3">cv. Da-Ae</strain>
        <tissue evidence="2">Seedling</tissue>
    </source>
</reference>
<keyword evidence="3" id="KW-1185">Reference proteome</keyword>
<evidence type="ECO:0000256" key="1">
    <source>
        <dbReference type="SAM" id="Phobius"/>
    </source>
</evidence>
<keyword evidence="1" id="KW-0472">Membrane</keyword>
<evidence type="ECO:0000313" key="2">
    <source>
        <dbReference type="EMBL" id="KAH0921625.1"/>
    </source>
</evidence>
<feature type="transmembrane region" description="Helical" evidence="1">
    <location>
        <begin position="35"/>
        <end position="56"/>
    </location>
</feature>
<keyword evidence="1" id="KW-1133">Transmembrane helix</keyword>
<sequence length="152" mass="17265">MEVRPVGKSDNERLRVRRRRGGLVYDIHGHSGDVIRIRILGVDLISILVLTMVASLNPRLVMEMGKKLAERIRKQRGLHCPECMSLMLLSIYYRFHQHHIFKGKKREDEHGDLKPASIAEGGNCSKPYIVTSSLINDMNSKIAMYLANGITL</sequence>
<dbReference type="EMBL" id="JAGKQM010000006">
    <property type="protein sequence ID" value="KAH0921625.1"/>
    <property type="molecule type" value="Genomic_DNA"/>
</dbReference>
<dbReference type="Proteomes" id="UP000824890">
    <property type="component" value="Unassembled WGS sequence"/>
</dbReference>
<gene>
    <name evidence="2" type="ORF">HID58_021643</name>
</gene>
<proteinExistence type="predicted"/>
<evidence type="ECO:0000313" key="3">
    <source>
        <dbReference type="Proteomes" id="UP000824890"/>
    </source>
</evidence>
<protein>
    <submittedName>
        <fullName evidence="2">Uncharacterized protein</fullName>
    </submittedName>
</protein>
<keyword evidence="1" id="KW-0812">Transmembrane</keyword>
<name>A0ABQ8CZ64_BRANA</name>